<feature type="domain" description="SsuA/THI5-like" evidence="1">
    <location>
        <begin position="43"/>
        <end position="235"/>
    </location>
</feature>
<evidence type="ECO:0000313" key="3">
    <source>
        <dbReference type="Proteomes" id="UP000215441"/>
    </source>
</evidence>
<name>A0A235EJV2_9BURK</name>
<proteinExistence type="predicted"/>
<reference evidence="2 3" key="1">
    <citation type="submission" date="2017-07" db="EMBL/GenBank/DDBJ databases">
        <title>Acidovorax KNDSW TSA 6 genome sequence and assembly.</title>
        <authorList>
            <person name="Mayilraj S."/>
        </authorList>
    </citation>
    <scope>NUCLEOTIDE SEQUENCE [LARGE SCALE GENOMIC DNA]</scope>
    <source>
        <strain evidence="2 3">KNDSW-TSA6</strain>
    </source>
</reference>
<dbReference type="InterPro" id="IPR015168">
    <property type="entry name" value="SsuA/THI5"/>
</dbReference>
<evidence type="ECO:0000259" key="1">
    <source>
        <dbReference type="Pfam" id="PF09084"/>
    </source>
</evidence>
<evidence type="ECO:0000313" key="2">
    <source>
        <dbReference type="EMBL" id="OYD49312.1"/>
    </source>
</evidence>
<dbReference type="SUPFAM" id="SSF53850">
    <property type="entry name" value="Periplasmic binding protein-like II"/>
    <property type="match status" value="1"/>
</dbReference>
<gene>
    <name evidence="2" type="ORF">CBY09_15735</name>
</gene>
<protein>
    <submittedName>
        <fullName evidence="2">Sulfate ester transporter substrate-binding protein</fullName>
    </submittedName>
</protein>
<dbReference type="AlphaFoldDB" id="A0A235EJV2"/>
<dbReference type="Gene3D" id="3.40.190.10">
    <property type="entry name" value="Periplasmic binding protein-like II"/>
    <property type="match status" value="2"/>
</dbReference>
<dbReference type="EMBL" id="NOIG01000010">
    <property type="protein sequence ID" value="OYD49312.1"/>
    <property type="molecule type" value="Genomic_DNA"/>
</dbReference>
<sequence>MRAQAPAKVIRIGSPDLGTAGKPSPGSSALAVAHANRWLEEEFAKDGITVDWKFFRGAGPAVAEALAAKQLDVVFLGDLASAIGRSRGLPTRYLLPTGRGSNSYLATAPGVKITSVAELKGRKVSVLKGTAYQRPFDNLLATAGLTEKDVKLINLDWPSSKAAVVAGEIDATFGGSDLFLLRDKGVTIPISTKGRGPDFTINAGVLATQDFITTQPQWAQRLVNQVVRGAHWASQKAHREAYIKLVVEHSGAPETGVRAEFEGETLASRFSPLIDEALVAGYQGVVNDGLKLGILRQGFDVNAWFEPRFVQQAVRDLKLERFWSPLDAQGKAKGAA</sequence>
<keyword evidence="3" id="KW-1185">Reference proteome</keyword>
<accession>A0A235EJV2</accession>
<organism evidence="2 3">
    <name type="scientific">Acidovorax kalamii</name>
    <dbReference type="NCBI Taxonomy" id="2004485"/>
    <lineage>
        <taxon>Bacteria</taxon>
        <taxon>Pseudomonadati</taxon>
        <taxon>Pseudomonadota</taxon>
        <taxon>Betaproteobacteria</taxon>
        <taxon>Burkholderiales</taxon>
        <taxon>Comamonadaceae</taxon>
        <taxon>Acidovorax</taxon>
    </lineage>
</organism>
<dbReference type="PANTHER" id="PTHR30024:SF21">
    <property type="entry name" value="ABC TRANSPORTER SUBSTRATE-BINDING PROTEIN"/>
    <property type="match status" value="1"/>
</dbReference>
<comment type="caution">
    <text evidence="2">The sequence shown here is derived from an EMBL/GenBank/DDBJ whole genome shotgun (WGS) entry which is preliminary data.</text>
</comment>
<dbReference type="PANTHER" id="PTHR30024">
    <property type="entry name" value="ALIPHATIC SULFONATES-BINDING PROTEIN-RELATED"/>
    <property type="match status" value="1"/>
</dbReference>
<dbReference type="Proteomes" id="UP000215441">
    <property type="component" value="Unassembled WGS sequence"/>
</dbReference>
<dbReference type="OrthoDB" id="9780180at2"/>
<dbReference type="Pfam" id="PF09084">
    <property type="entry name" value="NMT1"/>
    <property type="match status" value="1"/>
</dbReference>